<gene>
    <name evidence="7" type="ORF">HGQ17_09740</name>
</gene>
<dbReference type="PROSITE" id="PS00723">
    <property type="entry name" value="POLYPRENYL_SYNTHASE_1"/>
    <property type="match status" value="1"/>
</dbReference>
<keyword evidence="3 6" id="KW-0808">Transferase</keyword>
<protein>
    <submittedName>
        <fullName evidence="7">Polyprenyl synthetase family protein</fullName>
    </submittedName>
</protein>
<evidence type="ECO:0000313" key="7">
    <source>
        <dbReference type="EMBL" id="NLS10268.1"/>
    </source>
</evidence>
<keyword evidence="4" id="KW-0479">Metal-binding</keyword>
<dbReference type="PANTHER" id="PTHR12001:SF85">
    <property type="entry name" value="SHORT CHAIN ISOPRENYL DIPHOSPHATE SYNTHASE"/>
    <property type="match status" value="1"/>
</dbReference>
<dbReference type="AlphaFoldDB" id="A0A7X8YDZ9"/>
<dbReference type="Proteomes" id="UP000523139">
    <property type="component" value="Unassembled WGS sequence"/>
</dbReference>
<comment type="caution">
    <text evidence="7">The sequence shown here is derived from an EMBL/GenBank/DDBJ whole genome shotgun (WGS) entry which is preliminary data.</text>
</comment>
<sequence>MPTYGHVENVNQRCREFLEDKRRHVEQIDPNSAAVVDSLLALTAGGKKLRPLLAWLGYRAAAGDQETSTGQQQAIIELGTALELFQAAALVHDDVIDRSDTRRGQPSTHRWFTQRHRDASFAGSAEHFGISGAILAGDLALAWANEAFTRAETLAETSGTARGIFERMHTEVITGQYLDVLAEVDIATDPQTMRSRARNVLIYKAAKYSVEYPLILGAALGGGSEDLLAALSEIGLPLGEAFQLQDDLLGVFGDPELTGKPVGDDLREGKRTELVAYGLAHAPAAEADELEQMLGTAELTQQEVFRAQEILRSCGAAQQVEAEISALAETSRDARGRLPELGVSAAVLDDLDDLAQRLVSRTS</sequence>
<evidence type="ECO:0000313" key="8">
    <source>
        <dbReference type="Proteomes" id="UP000523139"/>
    </source>
</evidence>
<dbReference type="RefSeq" id="WP_168887751.1">
    <property type="nucleotide sequence ID" value="NZ_JABAHY010000008.1"/>
</dbReference>
<keyword evidence="5" id="KW-0460">Magnesium</keyword>
<dbReference type="Pfam" id="PF00348">
    <property type="entry name" value="polyprenyl_synt"/>
    <property type="match status" value="1"/>
</dbReference>
<dbReference type="PROSITE" id="PS00444">
    <property type="entry name" value="POLYPRENYL_SYNTHASE_2"/>
    <property type="match status" value="1"/>
</dbReference>
<dbReference type="GO" id="GO:0004659">
    <property type="term" value="F:prenyltransferase activity"/>
    <property type="evidence" value="ECO:0007669"/>
    <property type="project" value="InterPro"/>
</dbReference>
<dbReference type="EMBL" id="JABAHY010000008">
    <property type="protein sequence ID" value="NLS10268.1"/>
    <property type="molecule type" value="Genomic_DNA"/>
</dbReference>
<dbReference type="GO" id="GO:0008299">
    <property type="term" value="P:isoprenoid biosynthetic process"/>
    <property type="evidence" value="ECO:0007669"/>
    <property type="project" value="InterPro"/>
</dbReference>
<dbReference type="Gene3D" id="1.10.600.10">
    <property type="entry name" value="Farnesyl Diphosphate Synthase"/>
    <property type="match status" value="1"/>
</dbReference>
<evidence type="ECO:0000256" key="1">
    <source>
        <dbReference type="ARBA" id="ARBA00001946"/>
    </source>
</evidence>
<dbReference type="CDD" id="cd00685">
    <property type="entry name" value="Trans_IPPS_HT"/>
    <property type="match status" value="1"/>
</dbReference>
<organism evidence="7 8">
    <name type="scientific">Nesterenkonia sedimenti</name>
    <dbReference type="NCBI Taxonomy" id="1463632"/>
    <lineage>
        <taxon>Bacteria</taxon>
        <taxon>Bacillati</taxon>
        <taxon>Actinomycetota</taxon>
        <taxon>Actinomycetes</taxon>
        <taxon>Micrococcales</taxon>
        <taxon>Micrococcaceae</taxon>
        <taxon>Nesterenkonia</taxon>
    </lineage>
</organism>
<accession>A0A7X8YDZ9</accession>
<evidence type="ECO:0000256" key="3">
    <source>
        <dbReference type="ARBA" id="ARBA00022679"/>
    </source>
</evidence>
<evidence type="ECO:0000256" key="2">
    <source>
        <dbReference type="ARBA" id="ARBA00006706"/>
    </source>
</evidence>
<comment type="cofactor">
    <cofactor evidence="1">
        <name>Mg(2+)</name>
        <dbReference type="ChEBI" id="CHEBI:18420"/>
    </cofactor>
</comment>
<evidence type="ECO:0000256" key="4">
    <source>
        <dbReference type="ARBA" id="ARBA00022723"/>
    </source>
</evidence>
<dbReference type="InterPro" id="IPR000092">
    <property type="entry name" value="Polyprenyl_synt"/>
</dbReference>
<keyword evidence="8" id="KW-1185">Reference proteome</keyword>
<evidence type="ECO:0000256" key="5">
    <source>
        <dbReference type="ARBA" id="ARBA00022842"/>
    </source>
</evidence>
<dbReference type="InterPro" id="IPR008949">
    <property type="entry name" value="Isoprenoid_synthase_dom_sf"/>
</dbReference>
<reference evidence="7 8" key="1">
    <citation type="submission" date="2020-04" db="EMBL/GenBank/DDBJ databases">
        <title>Nesterenkonia sp. nov., isolated from marine sediment.</title>
        <authorList>
            <person name="Zhang G."/>
        </authorList>
    </citation>
    <scope>NUCLEOTIDE SEQUENCE [LARGE SCALE GENOMIC DNA]</scope>
    <source>
        <strain evidence="7 8">MY13</strain>
    </source>
</reference>
<dbReference type="SUPFAM" id="SSF48576">
    <property type="entry name" value="Terpenoid synthases"/>
    <property type="match status" value="1"/>
</dbReference>
<evidence type="ECO:0000256" key="6">
    <source>
        <dbReference type="RuleBase" id="RU004466"/>
    </source>
</evidence>
<dbReference type="InterPro" id="IPR033749">
    <property type="entry name" value="Polyprenyl_synt_CS"/>
</dbReference>
<name>A0A7X8YDZ9_9MICC</name>
<proteinExistence type="inferred from homology"/>
<dbReference type="PANTHER" id="PTHR12001">
    <property type="entry name" value="GERANYLGERANYL PYROPHOSPHATE SYNTHASE"/>
    <property type="match status" value="1"/>
</dbReference>
<dbReference type="GO" id="GO:0046872">
    <property type="term" value="F:metal ion binding"/>
    <property type="evidence" value="ECO:0007669"/>
    <property type="project" value="UniProtKB-KW"/>
</dbReference>
<comment type="similarity">
    <text evidence="2 6">Belongs to the FPP/GGPP synthase family.</text>
</comment>
<dbReference type="SFLD" id="SFLDS00005">
    <property type="entry name" value="Isoprenoid_Synthase_Type_I"/>
    <property type="match status" value="1"/>
</dbReference>